<proteinExistence type="predicted"/>
<evidence type="ECO:0000256" key="1">
    <source>
        <dbReference type="SAM" id="Phobius"/>
    </source>
</evidence>
<protein>
    <recommendedName>
        <fullName evidence="2">Phospholipid/glycerol acyltransferase domain-containing protein</fullName>
    </recommendedName>
</protein>
<name>A0A378IL35_9GAMM</name>
<dbReference type="GO" id="GO:0016746">
    <property type="term" value="F:acyltransferase activity"/>
    <property type="evidence" value="ECO:0007669"/>
    <property type="project" value="InterPro"/>
</dbReference>
<dbReference type="Pfam" id="PF01553">
    <property type="entry name" value="Acyltransferase"/>
    <property type="match status" value="1"/>
</dbReference>
<dbReference type="SMART" id="SM00563">
    <property type="entry name" value="PlsC"/>
    <property type="match status" value="1"/>
</dbReference>
<keyword evidence="1" id="KW-0472">Membrane</keyword>
<feature type="domain" description="Phospholipid/glycerol acyltransferase" evidence="2">
    <location>
        <begin position="87"/>
        <end position="208"/>
    </location>
</feature>
<accession>A0A378IL35</accession>
<dbReference type="Proteomes" id="UP000054735">
    <property type="component" value="Unassembled WGS sequence"/>
</dbReference>
<keyword evidence="5" id="KW-1185">Reference proteome</keyword>
<evidence type="ECO:0000313" key="3">
    <source>
        <dbReference type="EMBL" id="KTC72562.1"/>
    </source>
</evidence>
<evidence type="ECO:0000313" key="6">
    <source>
        <dbReference type="Proteomes" id="UP000255066"/>
    </source>
</evidence>
<reference evidence="4 6" key="2">
    <citation type="submission" date="2018-06" db="EMBL/GenBank/DDBJ databases">
        <authorList>
            <consortium name="Pathogen Informatics"/>
            <person name="Doyle S."/>
        </authorList>
    </citation>
    <scope>NUCLEOTIDE SEQUENCE [LARGE SCALE GENOMIC DNA]</scope>
    <source>
        <strain evidence="4 6">NCTC12437</strain>
    </source>
</reference>
<gene>
    <name evidence="3" type="ORF">Lbir_1337</name>
    <name evidence="4" type="ORF">NCTC12437_02633</name>
</gene>
<dbReference type="RefSeq" id="WP_058523404.1">
    <property type="nucleotide sequence ID" value="NZ_CAAAHV010000042.1"/>
</dbReference>
<evidence type="ECO:0000259" key="2">
    <source>
        <dbReference type="SMART" id="SM00563"/>
    </source>
</evidence>
<organism evidence="4 6">
    <name type="scientific">Legionella birminghamensis</name>
    <dbReference type="NCBI Taxonomy" id="28083"/>
    <lineage>
        <taxon>Bacteria</taxon>
        <taxon>Pseudomonadati</taxon>
        <taxon>Pseudomonadota</taxon>
        <taxon>Gammaproteobacteria</taxon>
        <taxon>Legionellales</taxon>
        <taxon>Legionellaceae</taxon>
        <taxon>Legionella</taxon>
    </lineage>
</organism>
<dbReference type="Proteomes" id="UP000255066">
    <property type="component" value="Unassembled WGS sequence"/>
</dbReference>
<reference evidence="3 5" key="1">
    <citation type="submission" date="2015-11" db="EMBL/GenBank/DDBJ databases">
        <title>Genomic analysis of 38 Legionella species identifies large and diverse effector repertoires.</title>
        <authorList>
            <person name="Burstein D."/>
            <person name="Amaro F."/>
            <person name="Zusman T."/>
            <person name="Lifshitz Z."/>
            <person name="Cohen O."/>
            <person name="Gilbert J.A."/>
            <person name="Pupko T."/>
            <person name="Shuman H.A."/>
            <person name="Segal G."/>
        </authorList>
    </citation>
    <scope>NUCLEOTIDE SEQUENCE [LARGE SCALE GENOMIC DNA]</scope>
    <source>
        <strain evidence="3 5">CDC#1407-AL-14</strain>
    </source>
</reference>
<keyword evidence="1" id="KW-1133">Transmembrane helix</keyword>
<dbReference type="STRING" id="28083.Lbir_1337"/>
<dbReference type="EMBL" id="LNXT01000015">
    <property type="protein sequence ID" value="KTC72562.1"/>
    <property type="molecule type" value="Genomic_DNA"/>
</dbReference>
<dbReference type="EMBL" id="UGNW01000001">
    <property type="protein sequence ID" value="STX32834.1"/>
    <property type="molecule type" value="Genomic_DNA"/>
</dbReference>
<feature type="transmembrane region" description="Helical" evidence="1">
    <location>
        <begin position="20"/>
        <end position="41"/>
    </location>
</feature>
<evidence type="ECO:0000313" key="5">
    <source>
        <dbReference type="Proteomes" id="UP000054735"/>
    </source>
</evidence>
<dbReference type="OrthoDB" id="5645212at2"/>
<sequence length="337" mass="37767">MSGFDSHADSGNESDYISSAFTLMYLVTAISVLTYTIARLAESNNHLNYESRPARVIAGFLAFMMHLLHTKGGDIEIRNTEGTLYALGPHRTGWEAGVFASKFKDGAAPPQFLATTNFNRIPGVKTFLEMFKAIPVAAHAPKGRDGQTANRGAIESANDAIRKKGCVAMFPQGNFSKIGEEPHRVYAGVARVAVENNIPVEVIRLDGFWSLQNPLIPLFIRNHNLYRVFFSALHLNNVRVTRCDPIKWHLETENTSRSTEEKIEEICAQLYAYFRETGELTPKQIKVIDKEIESGAHRLIWKNKVRRDELIKESLSLKKEAEELEKPTADLMKACAS</sequence>
<keyword evidence="1" id="KW-0812">Transmembrane</keyword>
<dbReference type="AlphaFoldDB" id="A0A378IL35"/>
<dbReference type="SUPFAM" id="SSF69593">
    <property type="entry name" value="Glycerol-3-phosphate (1)-acyltransferase"/>
    <property type="match status" value="1"/>
</dbReference>
<evidence type="ECO:0000313" key="4">
    <source>
        <dbReference type="EMBL" id="STX32834.1"/>
    </source>
</evidence>
<dbReference type="InterPro" id="IPR002123">
    <property type="entry name" value="Plipid/glycerol_acylTrfase"/>
</dbReference>